<dbReference type="Proteomes" id="UP001237642">
    <property type="component" value="Unassembled WGS sequence"/>
</dbReference>
<keyword evidence="1" id="KW-1133">Transmembrane helix</keyword>
<name>A0AAD8HBQ1_9APIA</name>
<dbReference type="PANTHER" id="PTHR37744:SF1">
    <property type="entry name" value="STAR LIPID TRANSFER-LIKE PROTEIN"/>
    <property type="match status" value="1"/>
</dbReference>
<dbReference type="EMBL" id="JAUIZM010000009">
    <property type="protein sequence ID" value="KAK1364580.1"/>
    <property type="molecule type" value="Genomic_DNA"/>
</dbReference>
<dbReference type="AlphaFoldDB" id="A0AAD8HBQ1"/>
<reference evidence="2" key="1">
    <citation type="submission" date="2023-02" db="EMBL/GenBank/DDBJ databases">
        <title>Genome of toxic invasive species Heracleum sosnowskyi carries increased number of genes despite the absence of recent whole-genome duplications.</title>
        <authorList>
            <person name="Schelkunov M."/>
            <person name="Shtratnikova V."/>
            <person name="Makarenko M."/>
            <person name="Klepikova A."/>
            <person name="Omelchenko D."/>
            <person name="Novikova G."/>
            <person name="Obukhova E."/>
            <person name="Bogdanov V."/>
            <person name="Penin A."/>
            <person name="Logacheva M."/>
        </authorList>
    </citation>
    <scope>NUCLEOTIDE SEQUENCE</scope>
    <source>
        <strain evidence="2">Hsosn_3</strain>
        <tissue evidence="2">Leaf</tissue>
    </source>
</reference>
<keyword evidence="1" id="KW-0812">Transmembrane</keyword>
<organism evidence="2 3">
    <name type="scientific">Heracleum sosnowskyi</name>
    <dbReference type="NCBI Taxonomy" id="360622"/>
    <lineage>
        <taxon>Eukaryota</taxon>
        <taxon>Viridiplantae</taxon>
        <taxon>Streptophyta</taxon>
        <taxon>Embryophyta</taxon>
        <taxon>Tracheophyta</taxon>
        <taxon>Spermatophyta</taxon>
        <taxon>Magnoliopsida</taxon>
        <taxon>eudicotyledons</taxon>
        <taxon>Gunneridae</taxon>
        <taxon>Pentapetalae</taxon>
        <taxon>asterids</taxon>
        <taxon>campanulids</taxon>
        <taxon>Apiales</taxon>
        <taxon>Apiaceae</taxon>
        <taxon>Apioideae</taxon>
        <taxon>apioid superclade</taxon>
        <taxon>Tordylieae</taxon>
        <taxon>Tordyliinae</taxon>
        <taxon>Heracleum</taxon>
    </lineage>
</organism>
<protein>
    <submittedName>
        <fullName evidence="2">Uncharacterized protein</fullName>
    </submittedName>
</protein>
<gene>
    <name evidence="2" type="ORF">POM88_040141</name>
</gene>
<keyword evidence="3" id="KW-1185">Reference proteome</keyword>
<dbReference type="PANTHER" id="PTHR37744">
    <property type="entry name" value="STAR LIPID TRANSFER-LIKE PROTEIN"/>
    <property type="match status" value="1"/>
</dbReference>
<keyword evidence="1" id="KW-0472">Membrane</keyword>
<feature type="transmembrane region" description="Helical" evidence="1">
    <location>
        <begin position="49"/>
        <end position="70"/>
    </location>
</feature>
<proteinExistence type="predicted"/>
<comment type="caution">
    <text evidence="2">The sequence shown here is derived from an EMBL/GenBank/DDBJ whole genome shotgun (WGS) entry which is preliminary data.</text>
</comment>
<evidence type="ECO:0000256" key="1">
    <source>
        <dbReference type="SAM" id="Phobius"/>
    </source>
</evidence>
<evidence type="ECO:0000313" key="2">
    <source>
        <dbReference type="EMBL" id="KAK1364580.1"/>
    </source>
</evidence>
<evidence type="ECO:0000313" key="3">
    <source>
        <dbReference type="Proteomes" id="UP001237642"/>
    </source>
</evidence>
<accession>A0AAD8HBQ1</accession>
<reference evidence="2" key="2">
    <citation type="submission" date="2023-05" db="EMBL/GenBank/DDBJ databases">
        <authorList>
            <person name="Schelkunov M.I."/>
        </authorList>
    </citation>
    <scope>NUCLEOTIDE SEQUENCE</scope>
    <source>
        <strain evidence="2">Hsosn_3</strain>
        <tissue evidence="2">Leaf</tissue>
    </source>
</reference>
<sequence length="101" mass="10605">MEEAVAESAGAGAGGWEKWTAASVIQLATGVYSYRRVRSGECRLMPLKAFGIASLFVGAGFTSVFAVVAANGIHSVNDFMEVGANIRSSLGARPRAHDERS</sequence>